<dbReference type="EMBL" id="JAURUR010000001">
    <property type="protein sequence ID" value="MDP9762917.1"/>
    <property type="molecule type" value="Genomic_DNA"/>
</dbReference>
<reference evidence="1 2" key="1">
    <citation type="submission" date="2023-07" db="EMBL/GenBank/DDBJ databases">
        <title>Genomic Encyclopedia of Type Strains, Phase IV (KMG-IV): sequencing the most valuable type-strain genomes for metagenomic binning, comparative biology and taxonomic classification.</title>
        <authorList>
            <person name="Goeker M."/>
        </authorList>
    </citation>
    <scope>NUCLEOTIDE SEQUENCE [LARGE SCALE GENOMIC DNA]</scope>
    <source>
        <strain evidence="1 2">NIO-1023</strain>
    </source>
</reference>
<name>A0ABT9M8K9_9DEIO</name>
<protein>
    <submittedName>
        <fullName evidence="1">Uncharacterized protein</fullName>
    </submittedName>
</protein>
<evidence type="ECO:0000313" key="1">
    <source>
        <dbReference type="EMBL" id="MDP9762917.1"/>
    </source>
</evidence>
<keyword evidence="2" id="KW-1185">Reference proteome</keyword>
<evidence type="ECO:0000313" key="2">
    <source>
        <dbReference type="Proteomes" id="UP001232163"/>
    </source>
</evidence>
<gene>
    <name evidence="1" type="ORF">QO006_000330</name>
</gene>
<sequence length="34" mass="3674">MAAGGAWAYLTRRPYFPAQPTGVIAIGYDPMIFA</sequence>
<comment type="caution">
    <text evidence="1">The sequence shown here is derived from an EMBL/GenBank/DDBJ whole genome shotgun (WGS) entry which is preliminary data.</text>
</comment>
<dbReference type="Proteomes" id="UP001232163">
    <property type="component" value="Unassembled WGS sequence"/>
</dbReference>
<accession>A0ABT9M8K9</accession>
<proteinExistence type="predicted"/>
<organism evidence="1 2">
    <name type="scientific">Deinococcus enclensis</name>
    <dbReference type="NCBI Taxonomy" id="1049582"/>
    <lineage>
        <taxon>Bacteria</taxon>
        <taxon>Thermotogati</taxon>
        <taxon>Deinococcota</taxon>
        <taxon>Deinococci</taxon>
        <taxon>Deinococcales</taxon>
        <taxon>Deinococcaceae</taxon>
        <taxon>Deinococcus</taxon>
    </lineage>
</organism>